<keyword evidence="3" id="KW-1185">Reference proteome</keyword>
<dbReference type="SUPFAM" id="SSF51905">
    <property type="entry name" value="FAD/NAD(P)-binding domain"/>
    <property type="match status" value="1"/>
</dbReference>
<evidence type="ECO:0000313" key="2">
    <source>
        <dbReference type="EMBL" id="OPF80282.1"/>
    </source>
</evidence>
<dbReference type="AlphaFoldDB" id="A0A1V4D719"/>
<organism evidence="2 3">
    <name type="scientific">Streptomyces antioxidans</name>
    <dbReference type="NCBI Taxonomy" id="1507734"/>
    <lineage>
        <taxon>Bacteria</taxon>
        <taxon>Bacillati</taxon>
        <taxon>Actinomycetota</taxon>
        <taxon>Actinomycetes</taxon>
        <taxon>Kitasatosporales</taxon>
        <taxon>Streptomycetaceae</taxon>
        <taxon>Streptomyces</taxon>
    </lineage>
</organism>
<name>A0A1V4D719_9ACTN</name>
<dbReference type="InterPro" id="IPR036188">
    <property type="entry name" value="FAD/NAD-bd_sf"/>
</dbReference>
<gene>
    <name evidence="2" type="ORF">VT50_0213610</name>
</gene>
<dbReference type="InterPro" id="IPR006076">
    <property type="entry name" value="FAD-dep_OxRdtase"/>
</dbReference>
<evidence type="ECO:0000313" key="3">
    <source>
        <dbReference type="Proteomes" id="UP000033615"/>
    </source>
</evidence>
<dbReference type="PANTHER" id="PTHR13847">
    <property type="entry name" value="SARCOSINE DEHYDROGENASE-RELATED"/>
    <property type="match status" value="1"/>
</dbReference>
<dbReference type="Pfam" id="PF01266">
    <property type="entry name" value="DAO"/>
    <property type="match status" value="1"/>
</dbReference>
<dbReference type="Proteomes" id="UP000033615">
    <property type="component" value="Unassembled WGS sequence"/>
</dbReference>
<reference evidence="2" key="1">
    <citation type="submission" date="2016-12" db="EMBL/GenBank/DDBJ databases">
        <title>Genome sequence of Streptomyces antioxidans MUSC 164.</title>
        <authorList>
            <person name="Lee L.-H."/>
            <person name="Ser H.-L."/>
        </authorList>
    </citation>
    <scope>NUCLEOTIDE SEQUENCE [LARGE SCALE GENOMIC DNA]</scope>
    <source>
        <strain evidence="2">MUSC 164</strain>
    </source>
</reference>
<sequence>MSAAVLNGNVSFWYRQTGFPERRPPLDGDLATDVCVVGGGFTGLWTAYYLKQAAPDLDITVVEREFAGFGASGRNAGWLSCKIAGSAGTYARKRGRDAVIALQREMVHTVDEVISVARTEGIEADIVKSGYLTVAHGAAQLPRLRAAYDQLRHWGGQDLEWLSAPRLAERLRLDGALAAYHNPHCARVHPAKLVRGLADAVAARGVRILESTPVTAIAPGRVSTPFGTIRAGRIVRATEGFTSGIEGERRTWLPMNSSMIVTEPLPDELWKRLGWQGQELLSDATHAYTYGQRTADGRIAIGGRGVPYKFGSRTDRAGQTSADTVRALRRILTGLFPDTAEAAVDHAWSGVLAVPRDWCASIGYDPATGVGFAGGYVGHGVAATNLAGRTLRDLLLGHSTELTALPWVGHRTRRWEPEPFRWAGVHGMYAAYRAADRSESSGRTTTSPIARLADRISGR</sequence>
<accession>A0A1V4D719</accession>
<proteinExistence type="predicted"/>
<dbReference type="Gene3D" id="3.50.50.60">
    <property type="entry name" value="FAD/NAD(P)-binding domain"/>
    <property type="match status" value="1"/>
</dbReference>
<evidence type="ECO:0000259" key="1">
    <source>
        <dbReference type="Pfam" id="PF01266"/>
    </source>
</evidence>
<dbReference type="PANTHER" id="PTHR13847:SF285">
    <property type="entry name" value="FAD DEPENDENT OXIDOREDUCTASE DOMAIN-CONTAINING PROTEIN"/>
    <property type="match status" value="1"/>
</dbReference>
<protein>
    <submittedName>
        <fullName evidence="2">FAD-dependent oxidoreductase</fullName>
    </submittedName>
</protein>
<feature type="domain" description="FAD dependent oxidoreductase" evidence="1">
    <location>
        <begin position="33"/>
        <end position="394"/>
    </location>
</feature>
<dbReference type="EMBL" id="LAKD02000032">
    <property type="protein sequence ID" value="OPF80282.1"/>
    <property type="molecule type" value="Genomic_DNA"/>
</dbReference>
<dbReference type="OrthoDB" id="9805852at2"/>
<dbReference type="Gene3D" id="3.30.9.10">
    <property type="entry name" value="D-Amino Acid Oxidase, subunit A, domain 2"/>
    <property type="match status" value="1"/>
</dbReference>
<comment type="caution">
    <text evidence="2">The sequence shown here is derived from an EMBL/GenBank/DDBJ whole genome shotgun (WGS) entry which is preliminary data.</text>
</comment>
<dbReference type="GO" id="GO:0005737">
    <property type="term" value="C:cytoplasm"/>
    <property type="evidence" value="ECO:0007669"/>
    <property type="project" value="TreeGrafter"/>
</dbReference>